<dbReference type="KEGG" id="bxe:Bxe_A2726"/>
<dbReference type="AlphaFoldDB" id="Q140K1"/>
<evidence type="ECO:0000313" key="1">
    <source>
        <dbReference type="EMBL" id="ABE30238.1"/>
    </source>
</evidence>
<dbReference type="PATRIC" id="fig|266265.5.peg.1768"/>
<dbReference type="STRING" id="266265.Bxe_A2726"/>
<proteinExistence type="predicted"/>
<dbReference type="EMBL" id="CP000270">
    <property type="protein sequence ID" value="ABE30238.1"/>
    <property type="molecule type" value="Genomic_DNA"/>
</dbReference>
<protein>
    <recommendedName>
        <fullName evidence="3">DUF2783 domain-containing protein</fullName>
    </recommendedName>
</protein>
<dbReference type="eggNOG" id="ENOG502ZMHT">
    <property type="taxonomic scope" value="Bacteria"/>
</dbReference>
<dbReference type="RefSeq" id="WP_011487935.1">
    <property type="nucleotide sequence ID" value="NC_007951.1"/>
</dbReference>
<dbReference type="Proteomes" id="UP000001817">
    <property type="component" value="Chromosome 1"/>
</dbReference>
<dbReference type="KEGG" id="bxb:DR64_409"/>
<keyword evidence="2" id="KW-1185">Reference proteome</keyword>
<evidence type="ECO:0008006" key="3">
    <source>
        <dbReference type="Google" id="ProtNLM"/>
    </source>
</evidence>
<reference evidence="1 2" key="1">
    <citation type="journal article" date="2006" name="Proc. Natl. Acad. Sci. U.S.A.">
        <title>Burkholderia xenovorans LB400 harbors a multi-replicon, 9.73-Mbp genome shaped for versatility.</title>
        <authorList>
            <person name="Chain P.S."/>
            <person name="Denef V.J."/>
            <person name="Konstantinidis K.T."/>
            <person name="Vergez L.M."/>
            <person name="Agullo L."/>
            <person name="Reyes V.L."/>
            <person name="Hauser L."/>
            <person name="Cordova M."/>
            <person name="Gomez L."/>
            <person name="Gonzalez M."/>
            <person name="Land M."/>
            <person name="Lao V."/>
            <person name="Larimer F."/>
            <person name="LiPuma J.J."/>
            <person name="Mahenthiralingam E."/>
            <person name="Malfatti S.A."/>
            <person name="Marx C.J."/>
            <person name="Parnell J.J."/>
            <person name="Ramette A."/>
            <person name="Richardson P."/>
            <person name="Seeger M."/>
            <person name="Smith D."/>
            <person name="Spilker T."/>
            <person name="Sul W.J."/>
            <person name="Tsoi T.V."/>
            <person name="Ulrich L.E."/>
            <person name="Zhulin I.B."/>
            <person name="Tiedje J.M."/>
        </authorList>
    </citation>
    <scope>NUCLEOTIDE SEQUENCE [LARGE SCALE GENOMIC DNA]</scope>
    <source>
        <strain evidence="1 2">LB400</strain>
    </source>
</reference>
<organism evidence="1 2">
    <name type="scientific">Paraburkholderia xenovorans (strain LB400)</name>
    <dbReference type="NCBI Taxonomy" id="266265"/>
    <lineage>
        <taxon>Bacteria</taxon>
        <taxon>Pseudomonadati</taxon>
        <taxon>Pseudomonadota</taxon>
        <taxon>Betaproteobacteria</taxon>
        <taxon>Burkholderiales</taxon>
        <taxon>Burkholderiaceae</taxon>
        <taxon>Paraburkholderia</taxon>
    </lineage>
</organism>
<name>Q140K1_PARXL</name>
<evidence type="ECO:0000313" key="2">
    <source>
        <dbReference type="Proteomes" id="UP000001817"/>
    </source>
</evidence>
<gene>
    <name evidence="1" type="ORF">Bxe_A2726</name>
</gene>
<accession>Q140K1</accession>
<sequence>MTDIELDAVYTRLCKTMTDVGETNASLFLARFALLAITRLGEADAVLNLIAEAGEGMGGGVATATA</sequence>